<evidence type="ECO:0000256" key="3">
    <source>
        <dbReference type="ARBA" id="ARBA00004389"/>
    </source>
</evidence>
<dbReference type="EC" id="2.3.1.17" evidence="14"/>
<evidence type="ECO:0000256" key="9">
    <source>
        <dbReference type="ARBA" id="ARBA00022848"/>
    </source>
</evidence>
<keyword evidence="9" id="KW-0492">Microsome</keyword>
<dbReference type="OrthoDB" id="41532at2759"/>
<keyword evidence="8" id="KW-0256">Endoplasmic reticulum</keyword>
<evidence type="ECO:0000313" key="22">
    <source>
        <dbReference type="RefSeq" id="XP_031415277.1"/>
    </source>
</evidence>
<keyword evidence="21" id="KW-1185">Reference proteome</keyword>
<keyword evidence="13" id="KW-0012">Acyltransferase</keyword>
<keyword evidence="7 19" id="KW-0812">Transmembrane</keyword>
<evidence type="ECO:0000256" key="4">
    <source>
        <dbReference type="ARBA" id="ARBA00004496"/>
    </source>
</evidence>
<evidence type="ECO:0000256" key="1">
    <source>
        <dbReference type="ARBA" id="ARBA00004111"/>
    </source>
</evidence>
<evidence type="ECO:0000256" key="17">
    <source>
        <dbReference type="ARBA" id="ARBA00049272"/>
    </source>
</evidence>
<dbReference type="InterPro" id="IPR000182">
    <property type="entry name" value="GNAT_dom"/>
</dbReference>
<reference evidence="22" key="1">
    <citation type="submission" date="2025-08" db="UniProtKB">
        <authorList>
            <consortium name="RefSeq"/>
        </authorList>
    </citation>
    <scope>IDENTIFICATION</scope>
</reference>
<evidence type="ECO:0000256" key="14">
    <source>
        <dbReference type="ARBA" id="ARBA00039136"/>
    </source>
</evidence>
<dbReference type="KEGG" id="char:116218338"/>
<dbReference type="InterPro" id="IPR016181">
    <property type="entry name" value="Acyl_CoA_acyltransferase"/>
</dbReference>
<dbReference type="AlphaFoldDB" id="A0A6P8EWJ7"/>
<evidence type="ECO:0000256" key="18">
    <source>
        <dbReference type="ARBA" id="ARBA00093466"/>
    </source>
</evidence>
<evidence type="ECO:0000256" key="12">
    <source>
        <dbReference type="ARBA" id="ARBA00023136"/>
    </source>
</evidence>
<dbReference type="GO" id="GO:0005789">
    <property type="term" value="C:endoplasmic reticulum membrane"/>
    <property type="evidence" value="ECO:0007669"/>
    <property type="project" value="UniProtKB-SubCell"/>
</dbReference>
<name>A0A6P8EWJ7_CLUHA</name>
<dbReference type="PROSITE" id="PS51186">
    <property type="entry name" value="GNAT"/>
    <property type="match status" value="1"/>
</dbReference>
<evidence type="ECO:0000313" key="21">
    <source>
        <dbReference type="Proteomes" id="UP000515152"/>
    </source>
</evidence>
<dbReference type="RefSeq" id="XP_031415277.1">
    <property type="nucleotide sequence ID" value="XM_031559417.2"/>
</dbReference>
<keyword evidence="12 19" id="KW-0472">Membrane</keyword>
<dbReference type="Gene3D" id="3.40.630.30">
    <property type="match status" value="1"/>
</dbReference>
<evidence type="ECO:0000256" key="11">
    <source>
        <dbReference type="ARBA" id="ARBA00023128"/>
    </source>
</evidence>
<evidence type="ECO:0000256" key="16">
    <source>
        <dbReference type="ARBA" id="ARBA00043248"/>
    </source>
</evidence>
<evidence type="ECO:0000256" key="2">
    <source>
        <dbReference type="ARBA" id="ARBA00004304"/>
    </source>
</evidence>
<keyword evidence="11" id="KW-0496">Mitochondrion</keyword>
<keyword evidence="6" id="KW-0808">Transferase</keyword>
<evidence type="ECO:0000256" key="5">
    <source>
        <dbReference type="ARBA" id="ARBA00022490"/>
    </source>
</evidence>
<evidence type="ECO:0000256" key="8">
    <source>
        <dbReference type="ARBA" id="ARBA00022824"/>
    </source>
</evidence>
<dbReference type="PANTHER" id="PTHR13947:SF11">
    <property type="entry name" value="N-ACETYLASPARTATE SYNTHETASE"/>
    <property type="match status" value="1"/>
</dbReference>
<protein>
    <recommendedName>
        <fullName evidence="15">N-acetylaspartate synthetase</fullName>
        <ecNumber evidence="14">2.3.1.17</ecNumber>
    </recommendedName>
    <alternativeName>
        <fullName evidence="16">N-acetyltransferase 8-like protein</fullName>
    </alternativeName>
</protein>
<accession>A0A6P8EWJ7</accession>
<feature type="domain" description="N-acetyltransferase" evidence="20">
    <location>
        <begin position="78"/>
        <end position="230"/>
    </location>
</feature>
<organism evidence="21 22">
    <name type="scientific">Clupea harengus</name>
    <name type="common">Atlantic herring</name>
    <dbReference type="NCBI Taxonomy" id="7950"/>
    <lineage>
        <taxon>Eukaryota</taxon>
        <taxon>Metazoa</taxon>
        <taxon>Chordata</taxon>
        <taxon>Craniata</taxon>
        <taxon>Vertebrata</taxon>
        <taxon>Euteleostomi</taxon>
        <taxon>Actinopterygii</taxon>
        <taxon>Neopterygii</taxon>
        <taxon>Teleostei</taxon>
        <taxon>Clupei</taxon>
        <taxon>Clupeiformes</taxon>
        <taxon>Clupeoidei</taxon>
        <taxon>Clupeidae</taxon>
        <taxon>Clupea</taxon>
    </lineage>
</organism>
<dbReference type="CDD" id="cd04301">
    <property type="entry name" value="NAT_SF"/>
    <property type="match status" value="1"/>
</dbReference>
<evidence type="ECO:0000256" key="13">
    <source>
        <dbReference type="ARBA" id="ARBA00023315"/>
    </source>
</evidence>
<dbReference type="GO" id="GO:0017188">
    <property type="term" value="F:L-aspartate N-acetyltransferase activity"/>
    <property type="evidence" value="ECO:0007669"/>
    <property type="project" value="UniProtKB-EC"/>
</dbReference>
<evidence type="ECO:0000256" key="19">
    <source>
        <dbReference type="SAM" id="Phobius"/>
    </source>
</evidence>
<feature type="transmembrane region" description="Helical" evidence="19">
    <location>
        <begin position="57"/>
        <end position="84"/>
    </location>
</feature>
<evidence type="ECO:0000256" key="7">
    <source>
        <dbReference type="ARBA" id="ARBA00022692"/>
    </source>
</evidence>
<evidence type="ECO:0000256" key="10">
    <source>
        <dbReference type="ARBA" id="ARBA00022989"/>
    </source>
</evidence>
<sequence length="241" mass="27302">MQAHKANGNLTEDRTVVMRRYTPSDNREVLRIFQEGMMEMVADTAFRGLLYHPESQLLYAAVTVSIYVLTGSIWLACCILPLVLGARYHYSRKVVNRYLERAQDMHDIDQYYMESSVHCLWVAEIGGSVVGMVAAHCLQDGSIELLRMSVDQRFRCQRVGVALGQQVLKFARLCARSSSSTTTSVVLGTTAYMAAPHRLYLALGFRCVGITEGFSTPGIERSLLERAFYRVRHHHYKVDLK</sequence>
<dbReference type="Pfam" id="PF13508">
    <property type="entry name" value="Acetyltransf_7"/>
    <property type="match status" value="1"/>
</dbReference>
<gene>
    <name evidence="22" type="primary">LOC116218338</name>
</gene>
<comment type="subcellular location">
    <subcellularLocation>
        <location evidence="4">Cytoplasm</location>
    </subcellularLocation>
    <subcellularLocation>
        <location evidence="3">Endoplasmic reticulum membrane</location>
        <topology evidence="3">Single-pass membrane protein</topology>
    </subcellularLocation>
    <subcellularLocation>
        <location evidence="1">Microsome membrane</location>
        <topology evidence="1">Single-pass membrane protein</topology>
    </subcellularLocation>
    <subcellularLocation>
        <location evidence="2">Mitochondrion membrane</location>
        <topology evidence="2">Single-pass membrane protein</topology>
    </subcellularLocation>
</comment>
<dbReference type="GeneID" id="116218338"/>
<dbReference type="InterPro" id="IPR050769">
    <property type="entry name" value="NAT_camello-type"/>
</dbReference>
<dbReference type="SUPFAM" id="SSF55729">
    <property type="entry name" value="Acyl-CoA N-acyltransferases (Nat)"/>
    <property type="match status" value="1"/>
</dbReference>
<dbReference type="PANTHER" id="PTHR13947">
    <property type="entry name" value="GNAT FAMILY N-ACETYLTRANSFERASE"/>
    <property type="match status" value="1"/>
</dbReference>
<proteinExistence type="inferred from homology"/>
<dbReference type="Proteomes" id="UP000515152">
    <property type="component" value="Chromosome 22"/>
</dbReference>
<dbReference type="GO" id="GO:0031966">
    <property type="term" value="C:mitochondrial membrane"/>
    <property type="evidence" value="ECO:0007669"/>
    <property type="project" value="UniProtKB-SubCell"/>
</dbReference>
<evidence type="ECO:0000256" key="15">
    <source>
        <dbReference type="ARBA" id="ARBA00041029"/>
    </source>
</evidence>
<evidence type="ECO:0000259" key="20">
    <source>
        <dbReference type="PROSITE" id="PS51186"/>
    </source>
</evidence>
<keyword evidence="5" id="KW-0963">Cytoplasm</keyword>
<comment type="catalytic activity">
    <reaction evidence="17">
        <text>L-aspartate + acetyl-CoA = N-acetyl-L-aspartate + CoA + H(+)</text>
        <dbReference type="Rhea" id="RHEA:14165"/>
        <dbReference type="ChEBI" id="CHEBI:15378"/>
        <dbReference type="ChEBI" id="CHEBI:16953"/>
        <dbReference type="ChEBI" id="CHEBI:29991"/>
        <dbReference type="ChEBI" id="CHEBI:57287"/>
        <dbReference type="ChEBI" id="CHEBI:57288"/>
        <dbReference type="EC" id="2.3.1.17"/>
    </reaction>
    <physiologicalReaction direction="left-to-right" evidence="17">
        <dbReference type="Rhea" id="RHEA:14166"/>
    </physiologicalReaction>
</comment>
<evidence type="ECO:0000256" key="6">
    <source>
        <dbReference type="ARBA" id="ARBA00022679"/>
    </source>
</evidence>
<comment type="similarity">
    <text evidence="18">Belongs to the NAT8 family.</text>
</comment>
<keyword evidence="10 19" id="KW-1133">Transmembrane helix</keyword>